<gene>
    <name evidence="2" type="ORF">CDV36_012354</name>
</gene>
<protein>
    <recommendedName>
        <fullName evidence="1">F-box domain-containing protein</fullName>
    </recommendedName>
</protein>
<evidence type="ECO:0000313" key="3">
    <source>
        <dbReference type="Proteomes" id="UP000277212"/>
    </source>
</evidence>
<keyword evidence="3" id="KW-1185">Reference proteome</keyword>
<dbReference type="OrthoDB" id="2520703at2759"/>
<dbReference type="EMBL" id="NKUJ01000308">
    <property type="protein sequence ID" value="RMJ08034.1"/>
    <property type="molecule type" value="Genomic_DNA"/>
</dbReference>
<sequence>MVPFLPDEIWKQIFSHFELFLEDDYRDLEPLETLTALSLVSRRFYEMAQYYLYRTVLLWGLNDFYFGDPHKLHLLLAGALAGNRQLGMFTREISLAHGNVENDDYHMTSLRNSISNLNMPQGLKDWLHREFIFGRKGSGIASFLLALMPQVQLVELRFYKEPTTTLPWLLGGWFDENMGEPTNEDGRPQTVANHLHDLRELRIDAGYGQTCIYITYFESILLHPNLQTLKLSGFDWTKSRTMDMLCPGYPSNLRQVNLDKCIVDASTVRDILSRCKNLEVLTITTGHHDMAGHLLSEVWEIDLSECGDVLRELGQKLVMFELDTYEYRYNDEPRGKIGSLENLKALRFLSISRNDFIGPEDDPDATNGLHLADVLPTSIEVMDFKEDMSDQHLGQDEYKYGRLHDDIYSLLVCGQFPNLRKLVLTRHGIPRRDGFRMEVSGWDIQDGGWFLDVSPDYDLFTHMELNIERKDDDPGSI</sequence>
<name>A0A3M2RRZ2_9HYPO</name>
<dbReference type="Gene3D" id="3.80.10.10">
    <property type="entry name" value="Ribonuclease Inhibitor"/>
    <property type="match status" value="1"/>
</dbReference>
<dbReference type="Proteomes" id="UP000277212">
    <property type="component" value="Unassembled WGS sequence"/>
</dbReference>
<evidence type="ECO:0000259" key="1">
    <source>
        <dbReference type="Pfam" id="PF12937"/>
    </source>
</evidence>
<dbReference type="Pfam" id="PF12937">
    <property type="entry name" value="F-box-like"/>
    <property type="match status" value="1"/>
</dbReference>
<organism evidence="2 3">
    <name type="scientific">Fusarium kuroshium</name>
    <dbReference type="NCBI Taxonomy" id="2010991"/>
    <lineage>
        <taxon>Eukaryota</taxon>
        <taxon>Fungi</taxon>
        <taxon>Dikarya</taxon>
        <taxon>Ascomycota</taxon>
        <taxon>Pezizomycotina</taxon>
        <taxon>Sordariomycetes</taxon>
        <taxon>Hypocreomycetidae</taxon>
        <taxon>Hypocreales</taxon>
        <taxon>Nectriaceae</taxon>
        <taxon>Fusarium</taxon>
        <taxon>Fusarium solani species complex</taxon>
    </lineage>
</organism>
<dbReference type="InterPro" id="IPR001810">
    <property type="entry name" value="F-box_dom"/>
</dbReference>
<evidence type="ECO:0000313" key="2">
    <source>
        <dbReference type="EMBL" id="RMJ08034.1"/>
    </source>
</evidence>
<accession>A0A3M2RRZ2</accession>
<comment type="caution">
    <text evidence="2">The sequence shown here is derived from an EMBL/GenBank/DDBJ whole genome shotgun (WGS) entry which is preliminary data.</text>
</comment>
<proteinExistence type="predicted"/>
<dbReference type="InterPro" id="IPR032675">
    <property type="entry name" value="LRR_dom_sf"/>
</dbReference>
<dbReference type="SUPFAM" id="SSF52047">
    <property type="entry name" value="RNI-like"/>
    <property type="match status" value="1"/>
</dbReference>
<feature type="domain" description="F-box" evidence="1">
    <location>
        <begin position="4"/>
        <end position="57"/>
    </location>
</feature>
<reference evidence="2 3" key="1">
    <citation type="submission" date="2017-06" db="EMBL/GenBank/DDBJ databases">
        <title>Comparative genomic analysis of Ambrosia Fusariam Clade fungi.</title>
        <authorList>
            <person name="Stajich J.E."/>
            <person name="Carrillo J."/>
            <person name="Kijimoto T."/>
            <person name="Eskalen A."/>
            <person name="O'Donnell K."/>
            <person name="Kasson M."/>
        </authorList>
    </citation>
    <scope>NUCLEOTIDE SEQUENCE [LARGE SCALE GENOMIC DNA]</scope>
    <source>
        <strain evidence="2">UCR3666</strain>
    </source>
</reference>
<dbReference type="AlphaFoldDB" id="A0A3M2RRZ2"/>
<dbReference type="STRING" id="2010991.A0A3M2RRZ2"/>